<evidence type="ECO:0000313" key="6">
    <source>
        <dbReference type="EMBL" id="QEG35481.1"/>
    </source>
</evidence>
<dbReference type="OrthoDB" id="9804072at2"/>
<dbReference type="CDD" id="cd00635">
    <property type="entry name" value="PLPDE_III_YBL036c_like"/>
    <property type="match status" value="1"/>
</dbReference>
<dbReference type="PIRSF" id="PIRSF004848">
    <property type="entry name" value="YBL036c_PLPDEIII"/>
    <property type="match status" value="1"/>
</dbReference>
<feature type="modified residue" description="N6-(pyridoxal phosphate)lysine" evidence="2 3">
    <location>
        <position position="40"/>
    </location>
</feature>
<evidence type="ECO:0000256" key="1">
    <source>
        <dbReference type="ARBA" id="ARBA00022898"/>
    </source>
</evidence>
<dbReference type="RefSeq" id="WP_148073988.1">
    <property type="nucleotide sequence ID" value="NZ_CP042913.1"/>
</dbReference>
<dbReference type="Proteomes" id="UP000323917">
    <property type="component" value="Chromosome"/>
</dbReference>
<dbReference type="PANTHER" id="PTHR10146">
    <property type="entry name" value="PROLINE SYNTHETASE CO-TRANSCRIBED BACTERIAL HOMOLOG PROTEIN"/>
    <property type="match status" value="1"/>
</dbReference>
<keyword evidence="7" id="KW-1185">Reference proteome</keyword>
<evidence type="ECO:0000256" key="3">
    <source>
        <dbReference type="PIRSR" id="PIRSR004848-1"/>
    </source>
</evidence>
<dbReference type="PANTHER" id="PTHR10146:SF14">
    <property type="entry name" value="PYRIDOXAL PHOSPHATE HOMEOSTASIS PROTEIN"/>
    <property type="match status" value="1"/>
</dbReference>
<organism evidence="6 7">
    <name type="scientific">Bythopirellula goksoeyrii</name>
    <dbReference type="NCBI Taxonomy" id="1400387"/>
    <lineage>
        <taxon>Bacteria</taxon>
        <taxon>Pseudomonadati</taxon>
        <taxon>Planctomycetota</taxon>
        <taxon>Planctomycetia</taxon>
        <taxon>Pirellulales</taxon>
        <taxon>Lacipirellulaceae</taxon>
        <taxon>Bythopirellula</taxon>
    </lineage>
</organism>
<protein>
    <recommendedName>
        <fullName evidence="2">Pyridoxal phosphate homeostasis protein</fullName>
        <shortName evidence="2">PLP homeostasis protein</shortName>
    </recommendedName>
</protein>
<sequence length="235" mass="25717">MAQAIQRIADNLARVRERIAVAANSVNRDPSEIQLIGVSKYVGVEETAALLQSGCLDLGESRPQQLWEKAESAELASAKWHLIGHLQRNKVRRTLPVVHMIHSVDSLRLLEAIEQCASELQRPTQVLLEVNCSGDRAKHGMTSDALRRLLPSLADLNHVSACGLMTMASLKGGPDVAEQNFADLRKLRDTVQSECPSGIQLRELSMGMSQDFEAAIRAGSTMVRLGSILFEGVQI</sequence>
<comment type="similarity">
    <text evidence="2 4">Belongs to the pyridoxal phosphate-binding protein YggS/PROSC family.</text>
</comment>
<evidence type="ECO:0000256" key="4">
    <source>
        <dbReference type="RuleBase" id="RU004514"/>
    </source>
</evidence>
<evidence type="ECO:0000259" key="5">
    <source>
        <dbReference type="Pfam" id="PF01168"/>
    </source>
</evidence>
<dbReference type="AlphaFoldDB" id="A0A5B9QMY4"/>
<comment type="cofactor">
    <cofactor evidence="3">
        <name>pyridoxal 5'-phosphate</name>
        <dbReference type="ChEBI" id="CHEBI:597326"/>
    </cofactor>
</comment>
<dbReference type="InterPro" id="IPR029066">
    <property type="entry name" value="PLP-binding_barrel"/>
</dbReference>
<dbReference type="InterPro" id="IPR001608">
    <property type="entry name" value="Ala_racemase_N"/>
</dbReference>
<comment type="function">
    <text evidence="2">Pyridoxal 5'-phosphate (PLP)-binding protein, which is involved in PLP homeostasis.</text>
</comment>
<proteinExistence type="inferred from homology"/>
<evidence type="ECO:0000256" key="2">
    <source>
        <dbReference type="HAMAP-Rule" id="MF_02087"/>
    </source>
</evidence>
<dbReference type="HAMAP" id="MF_02087">
    <property type="entry name" value="PLP_homeostasis"/>
    <property type="match status" value="1"/>
</dbReference>
<gene>
    <name evidence="6" type="ORF">Pr1d_27800</name>
</gene>
<dbReference type="EMBL" id="CP042913">
    <property type="protein sequence ID" value="QEG35481.1"/>
    <property type="molecule type" value="Genomic_DNA"/>
</dbReference>
<dbReference type="InterPro" id="IPR011078">
    <property type="entry name" value="PyrdxlP_homeostasis"/>
</dbReference>
<keyword evidence="1 2" id="KW-0663">Pyridoxal phosphate</keyword>
<dbReference type="Gene3D" id="3.20.20.10">
    <property type="entry name" value="Alanine racemase"/>
    <property type="match status" value="1"/>
</dbReference>
<reference evidence="6 7" key="1">
    <citation type="submission" date="2019-08" db="EMBL/GenBank/DDBJ databases">
        <title>Deep-cultivation of Planctomycetes and their phenomic and genomic characterization uncovers novel biology.</title>
        <authorList>
            <person name="Wiegand S."/>
            <person name="Jogler M."/>
            <person name="Boedeker C."/>
            <person name="Pinto D."/>
            <person name="Vollmers J."/>
            <person name="Rivas-Marin E."/>
            <person name="Kohn T."/>
            <person name="Peeters S.H."/>
            <person name="Heuer A."/>
            <person name="Rast P."/>
            <person name="Oberbeckmann S."/>
            <person name="Bunk B."/>
            <person name="Jeske O."/>
            <person name="Meyerdierks A."/>
            <person name="Storesund J.E."/>
            <person name="Kallscheuer N."/>
            <person name="Luecker S."/>
            <person name="Lage O.M."/>
            <person name="Pohl T."/>
            <person name="Merkel B.J."/>
            <person name="Hornburger P."/>
            <person name="Mueller R.-W."/>
            <person name="Bruemmer F."/>
            <person name="Labrenz M."/>
            <person name="Spormann A.M."/>
            <person name="Op den Camp H."/>
            <person name="Overmann J."/>
            <person name="Amann R."/>
            <person name="Jetten M.S.M."/>
            <person name="Mascher T."/>
            <person name="Medema M.H."/>
            <person name="Devos D.P."/>
            <person name="Kaster A.-K."/>
            <person name="Ovreas L."/>
            <person name="Rohde M."/>
            <person name="Galperin M.Y."/>
            <person name="Jogler C."/>
        </authorList>
    </citation>
    <scope>NUCLEOTIDE SEQUENCE [LARGE SCALE GENOMIC DNA]</scope>
    <source>
        <strain evidence="6 7">Pr1d</strain>
    </source>
</reference>
<dbReference type="NCBIfam" id="TIGR00044">
    <property type="entry name" value="YggS family pyridoxal phosphate-dependent enzyme"/>
    <property type="match status" value="1"/>
</dbReference>
<dbReference type="KEGG" id="bgok:Pr1d_27800"/>
<dbReference type="GO" id="GO:0030170">
    <property type="term" value="F:pyridoxal phosphate binding"/>
    <property type="evidence" value="ECO:0007669"/>
    <property type="project" value="UniProtKB-UniRule"/>
</dbReference>
<feature type="domain" description="Alanine racemase N-terminal" evidence="5">
    <location>
        <begin position="11"/>
        <end position="230"/>
    </location>
</feature>
<dbReference type="SUPFAM" id="SSF51419">
    <property type="entry name" value="PLP-binding barrel"/>
    <property type="match status" value="1"/>
</dbReference>
<dbReference type="Pfam" id="PF01168">
    <property type="entry name" value="Ala_racemase_N"/>
    <property type="match status" value="1"/>
</dbReference>
<name>A0A5B9QMY4_9BACT</name>
<evidence type="ECO:0000313" key="7">
    <source>
        <dbReference type="Proteomes" id="UP000323917"/>
    </source>
</evidence>
<accession>A0A5B9QMY4</accession>